<keyword evidence="3" id="KW-1185">Reference proteome</keyword>
<gene>
    <name evidence="2" type="ORF">R7226_29230</name>
</gene>
<accession>A0ABU4HZ98</accession>
<comment type="caution">
    <text evidence="2">The sequence shown here is derived from an EMBL/GenBank/DDBJ whole genome shotgun (WGS) entry which is preliminary data.</text>
</comment>
<dbReference type="Proteomes" id="UP001284601">
    <property type="component" value="Unassembled WGS sequence"/>
</dbReference>
<evidence type="ECO:0000313" key="3">
    <source>
        <dbReference type="Proteomes" id="UP001284601"/>
    </source>
</evidence>
<organism evidence="2 3">
    <name type="scientific">Conexibacter stalactiti</name>
    <dbReference type="NCBI Taxonomy" id="1940611"/>
    <lineage>
        <taxon>Bacteria</taxon>
        <taxon>Bacillati</taxon>
        <taxon>Actinomycetota</taxon>
        <taxon>Thermoleophilia</taxon>
        <taxon>Solirubrobacterales</taxon>
        <taxon>Conexibacteraceae</taxon>
        <taxon>Conexibacter</taxon>
    </lineage>
</organism>
<evidence type="ECO:0000313" key="2">
    <source>
        <dbReference type="EMBL" id="MDW5598479.1"/>
    </source>
</evidence>
<feature type="chain" id="PRO_5047337371" evidence="1">
    <location>
        <begin position="30"/>
        <end position="536"/>
    </location>
</feature>
<feature type="signal peptide" evidence="1">
    <location>
        <begin position="1"/>
        <end position="29"/>
    </location>
</feature>
<name>A0ABU4HZ98_9ACTN</name>
<dbReference type="InterPro" id="IPR021787">
    <property type="entry name" value="DUF3352"/>
</dbReference>
<reference evidence="3" key="1">
    <citation type="submission" date="2023-07" db="EMBL/GenBank/DDBJ databases">
        <title>Conexibacter stalactiti sp. nov., isolated from stalactites in a lava cave and emended description of the genus Conexibacter.</title>
        <authorList>
            <person name="Lee S.D."/>
        </authorList>
    </citation>
    <scope>NUCLEOTIDE SEQUENCE [LARGE SCALE GENOMIC DNA]</scope>
    <source>
        <strain evidence="3">KCTC 39840</strain>
    </source>
</reference>
<dbReference type="EMBL" id="JAWSTH010000145">
    <property type="protein sequence ID" value="MDW5598479.1"/>
    <property type="molecule type" value="Genomic_DNA"/>
</dbReference>
<dbReference type="RefSeq" id="WP_318601008.1">
    <property type="nucleotide sequence ID" value="NZ_JAWSTH010000145.1"/>
</dbReference>
<proteinExistence type="predicted"/>
<dbReference type="Pfam" id="PF11832">
    <property type="entry name" value="DUF3352"/>
    <property type="match status" value="1"/>
</dbReference>
<sequence>MSLSHLLFRRRTRPFAAAVPLLLVTCTLAACGSEEEQKAAAPTDGPATLAPSNAIAYGEVLVRPEGDVEEGVLTAARRMLRVTDPGRELRRLLDEGLEETDRNFFSEEIDPFLGDSIGGFLLIENPAEAESPDGAVIIEVRDQAAAERALARDVDPADRRATYEGVEYTVDADDGSAYGFVDDYLVGGTEEGFRAAVAASRGRSLADEERFTDAADGLPEDRLAWGYAEPRMIVELLREQALADPELRGALEGQEEQLDRALGSEPITMALTARADQVVFEFASGSAELPTAGDSAVALGDLPGEAWAALAAPLDGETITQQLRQSEVYDMAATEVRNLLGLDLDADLLGWLDGVAAFVGGTSLTDAAAGIVLGSSDPAATERAVDGIERFAKRSGLSTTPTTGGGHGFQLHFPQVPQPLALLADGDKLALGLGVASAREALDPESPLSETEPGKSAIESLGDGYEAGFLLVPGPLMSLLEGFGVDQDPDFAEIRSYVSAYRSIVAGTKQDGDRVSAKLVLNLQDPDDDAGDDTTP</sequence>
<keyword evidence="1" id="KW-0732">Signal</keyword>
<protein>
    <submittedName>
        <fullName evidence="2">DUF3352 domain-containing protein</fullName>
    </submittedName>
</protein>
<evidence type="ECO:0000256" key="1">
    <source>
        <dbReference type="SAM" id="SignalP"/>
    </source>
</evidence>